<feature type="transmembrane region" description="Helical" evidence="1">
    <location>
        <begin position="292"/>
        <end position="311"/>
    </location>
</feature>
<comment type="caution">
    <text evidence="2">The sequence shown here is derived from an EMBL/GenBank/DDBJ whole genome shotgun (WGS) entry which is preliminary data.</text>
</comment>
<feature type="transmembrane region" description="Helical" evidence="1">
    <location>
        <begin position="263"/>
        <end position="285"/>
    </location>
</feature>
<keyword evidence="1" id="KW-0472">Membrane</keyword>
<organism evidence="2 3">
    <name type="scientific">Deinococcus ruber</name>
    <dbReference type="NCBI Taxonomy" id="1848197"/>
    <lineage>
        <taxon>Bacteria</taxon>
        <taxon>Thermotogati</taxon>
        <taxon>Deinococcota</taxon>
        <taxon>Deinococci</taxon>
        <taxon>Deinococcales</taxon>
        <taxon>Deinococcaceae</taxon>
        <taxon>Deinococcus</taxon>
    </lineage>
</organism>
<keyword evidence="1" id="KW-1133">Transmembrane helix</keyword>
<dbReference type="RefSeq" id="WP_189092690.1">
    <property type="nucleotide sequence ID" value="NZ_BMQL01000043.1"/>
</dbReference>
<feature type="transmembrane region" description="Helical" evidence="1">
    <location>
        <begin position="60"/>
        <end position="78"/>
    </location>
</feature>
<feature type="transmembrane region" description="Helical" evidence="1">
    <location>
        <begin position="141"/>
        <end position="159"/>
    </location>
</feature>
<feature type="transmembrane region" description="Helical" evidence="1">
    <location>
        <begin position="22"/>
        <end position="40"/>
    </location>
</feature>
<feature type="transmembrane region" description="Helical" evidence="1">
    <location>
        <begin position="220"/>
        <end position="243"/>
    </location>
</feature>
<keyword evidence="1" id="KW-0812">Transmembrane</keyword>
<evidence type="ECO:0000256" key="1">
    <source>
        <dbReference type="SAM" id="Phobius"/>
    </source>
</evidence>
<dbReference type="EMBL" id="BMQL01000043">
    <property type="protein sequence ID" value="GGR28213.1"/>
    <property type="molecule type" value="Genomic_DNA"/>
</dbReference>
<reference evidence="2" key="2">
    <citation type="submission" date="2020-09" db="EMBL/GenBank/DDBJ databases">
        <authorList>
            <person name="Sun Q."/>
            <person name="Ohkuma M."/>
        </authorList>
    </citation>
    <scope>NUCLEOTIDE SEQUENCE</scope>
    <source>
        <strain evidence="2">JCM 31311</strain>
    </source>
</reference>
<evidence type="ECO:0000313" key="2">
    <source>
        <dbReference type="EMBL" id="GGR28213.1"/>
    </source>
</evidence>
<feature type="transmembrane region" description="Helical" evidence="1">
    <location>
        <begin position="323"/>
        <end position="340"/>
    </location>
</feature>
<gene>
    <name evidence="2" type="ORF">GCM10008957_44300</name>
</gene>
<keyword evidence="3" id="KW-1185">Reference proteome</keyword>
<feature type="transmembrane region" description="Helical" evidence="1">
    <location>
        <begin position="171"/>
        <end position="189"/>
    </location>
</feature>
<name>A0A918FBP4_9DEIO</name>
<sequence>MIADPAPPLSPFVLTRPRFERVGALLTLLGIMLSFFGLSWDIQWHADVGPDTFWTLPHLFVYSGSTLTGLACLTVSLISSSRFRTHADPSWIPVLGGRFHAPTGFVITGLGALSFLLFGLFDQWWHTKYGFDVTLNSPPHIGLLVSLLACMGGTTLMFVQGQRIRPLEFSVSVAVSLGFALPVLTFLLLEMHQNVQFVVFPVLFFSVAMLLVAAVTRTVWWVLAMTLVFAAFRTFHWYGIPLFDQLYAHSLGYEVRPDARGFAYIPFLMPMFAPLAGLTVSAVLAGWQKLGWHAATGAATAAGLAAPLLYLDGSTVHLAQTPALIPLLMVLGAAFGWVGWQLGTVLRPRRTVPDGLQASSGQ</sequence>
<accession>A0A918FBP4</accession>
<dbReference type="AlphaFoldDB" id="A0A918FBP4"/>
<protein>
    <submittedName>
        <fullName evidence="2">Uncharacterized protein</fullName>
    </submittedName>
</protein>
<proteinExistence type="predicted"/>
<evidence type="ECO:0000313" key="3">
    <source>
        <dbReference type="Proteomes" id="UP000603865"/>
    </source>
</evidence>
<reference evidence="2" key="1">
    <citation type="journal article" date="2014" name="Int. J. Syst. Evol. Microbiol.">
        <title>Complete genome sequence of Corynebacterium casei LMG S-19264T (=DSM 44701T), isolated from a smear-ripened cheese.</title>
        <authorList>
            <consortium name="US DOE Joint Genome Institute (JGI-PGF)"/>
            <person name="Walter F."/>
            <person name="Albersmeier A."/>
            <person name="Kalinowski J."/>
            <person name="Ruckert C."/>
        </authorList>
    </citation>
    <scope>NUCLEOTIDE SEQUENCE</scope>
    <source>
        <strain evidence="2">JCM 31311</strain>
    </source>
</reference>
<feature type="transmembrane region" description="Helical" evidence="1">
    <location>
        <begin position="195"/>
        <end position="213"/>
    </location>
</feature>
<feature type="transmembrane region" description="Helical" evidence="1">
    <location>
        <begin position="99"/>
        <end position="121"/>
    </location>
</feature>
<dbReference type="Proteomes" id="UP000603865">
    <property type="component" value="Unassembled WGS sequence"/>
</dbReference>